<name>A0A183FBF9_HELPZ</name>
<dbReference type="WBParaSite" id="HPBE_0000350101-mRNA-1">
    <property type="protein sequence ID" value="HPBE_0000350101-mRNA-1"/>
    <property type="gene ID" value="HPBE_0000350101"/>
</dbReference>
<feature type="compositionally biased region" description="Polar residues" evidence="1">
    <location>
        <begin position="43"/>
        <end position="52"/>
    </location>
</feature>
<reference evidence="3" key="1">
    <citation type="submission" date="2019-09" db="UniProtKB">
        <authorList>
            <consortium name="WormBaseParasite"/>
        </authorList>
    </citation>
    <scope>IDENTIFICATION</scope>
</reference>
<dbReference type="Proteomes" id="UP000050761">
    <property type="component" value="Unassembled WGS sequence"/>
</dbReference>
<evidence type="ECO:0000313" key="2">
    <source>
        <dbReference type="Proteomes" id="UP000050761"/>
    </source>
</evidence>
<feature type="compositionally biased region" description="Basic and acidic residues" evidence="1">
    <location>
        <begin position="1"/>
        <end position="10"/>
    </location>
</feature>
<accession>A0A183FBF9</accession>
<dbReference type="AlphaFoldDB" id="A0A183FBF9"/>
<evidence type="ECO:0000313" key="3">
    <source>
        <dbReference type="WBParaSite" id="HPBE_0000350101-mRNA-1"/>
    </source>
</evidence>
<keyword evidence="2" id="KW-1185">Reference proteome</keyword>
<evidence type="ECO:0000256" key="1">
    <source>
        <dbReference type="SAM" id="MobiDB-lite"/>
    </source>
</evidence>
<proteinExistence type="predicted"/>
<feature type="region of interest" description="Disordered" evidence="1">
    <location>
        <begin position="1"/>
        <end position="52"/>
    </location>
</feature>
<sequence>LSGASKKDQQRQAGTTCTSKRHASEAALESWRRRGRDGRGLASRTTPGSPLF</sequence>
<organism evidence="2 3">
    <name type="scientific">Heligmosomoides polygyrus</name>
    <name type="common">Parasitic roundworm</name>
    <dbReference type="NCBI Taxonomy" id="6339"/>
    <lineage>
        <taxon>Eukaryota</taxon>
        <taxon>Metazoa</taxon>
        <taxon>Ecdysozoa</taxon>
        <taxon>Nematoda</taxon>
        <taxon>Chromadorea</taxon>
        <taxon>Rhabditida</taxon>
        <taxon>Rhabditina</taxon>
        <taxon>Rhabditomorpha</taxon>
        <taxon>Strongyloidea</taxon>
        <taxon>Heligmosomidae</taxon>
        <taxon>Heligmosomoides</taxon>
    </lineage>
</organism>
<protein>
    <submittedName>
        <fullName evidence="3">HTH_48 domain-containing protein</fullName>
    </submittedName>
</protein>